<keyword evidence="5 7" id="KW-0472">Membrane</keyword>
<dbReference type="Gene3D" id="1.10.1450.10">
    <property type="entry name" value="Tetraspanin"/>
    <property type="match status" value="1"/>
</dbReference>
<organism evidence="8 9">
    <name type="scientific">Elysia chlorotica</name>
    <name type="common">Eastern emerald elysia</name>
    <name type="synonym">Sea slug</name>
    <dbReference type="NCBI Taxonomy" id="188477"/>
    <lineage>
        <taxon>Eukaryota</taxon>
        <taxon>Metazoa</taxon>
        <taxon>Spiralia</taxon>
        <taxon>Lophotrochozoa</taxon>
        <taxon>Mollusca</taxon>
        <taxon>Gastropoda</taxon>
        <taxon>Heterobranchia</taxon>
        <taxon>Euthyneura</taxon>
        <taxon>Panpulmonata</taxon>
        <taxon>Sacoglossa</taxon>
        <taxon>Placobranchoidea</taxon>
        <taxon>Plakobranchidae</taxon>
        <taxon>Elysia</taxon>
    </lineage>
</organism>
<comment type="caution">
    <text evidence="8">The sequence shown here is derived from an EMBL/GenBank/DDBJ whole genome shotgun (WGS) entry which is preliminary data.</text>
</comment>
<feature type="transmembrane region" description="Helical" evidence="7">
    <location>
        <begin position="253"/>
        <end position="276"/>
    </location>
</feature>
<protein>
    <recommendedName>
        <fullName evidence="7">Tetraspanin</fullName>
    </recommendedName>
</protein>
<feature type="transmembrane region" description="Helical" evidence="7">
    <location>
        <begin position="85"/>
        <end position="103"/>
    </location>
</feature>
<evidence type="ECO:0000256" key="6">
    <source>
        <dbReference type="PIRSR" id="PIRSR002419-1"/>
    </source>
</evidence>
<dbReference type="Proteomes" id="UP000271974">
    <property type="component" value="Unassembled WGS sequence"/>
</dbReference>
<feature type="disulfide bond" evidence="6">
    <location>
        <begin position="178"/>
        <end position="194"/>
    </location>
</feature>
<feature type="transmembrane region" description="Helical" evidence="7">
    <location>
        <begin position="43"/>
        <end position="65"/>
    </location>
</feature>
<sequence length="290" mass="31970">MDNDLINTISGKDVIMAYGRGRRSYKEHVGPESSCSGLFWCRYCLFFLNLIVWAAGIAMICLGAWTVANGAGLKLFDQLLNEPSYLLIGTGVAMVIVGVYGCVASVKVNAWGLRIFMLVVIALFIVQVVLGAIGFFLMDDLRTDMSDIVRKAVVYYRIDNNLSRDEDMNALQIDFKCCGGHSFSDWEANILYSCNSSSALARCGVPKSCCRGTRDAQCGYNVREATEQYTAMFTYTEGCIVTLLKVIKRHVSIVAGLAFSVSILEIICLVLANIIIKNTVYHRKLLPSIG</sequence>
<evidence type="ECO:0000256" key="2">
    <source>
        <dbReference type="ARBA" id="ARBA00006840"/>
    </source>
</evidence>
<keyword evidence="9" id="KW-1185">Reference proteome</keyword>
<dbReference type="InterPro" id="IPR000301">
    <property type="entry name" value="Tetraspanin_animals"/>
</dbReference>
<dbReference type="InterPro" id="IPR008952">
    <property type="entry name" value="Tetraspanin_EC2_sf"/>
</dbReference>
<feature type="transmembrane region" description="Helical" evidence="7">
    <location>
        <begin position="115"/>
        <end position="137"/>
    </location>
</feature>
<keyword evidence="3 7" id="KW-0812">Transmembrane</keyword>
<proteinExistence type="inferred from homology"/>
<accession>A0A433TZP4</accession>
<dbReference type="PIRSF" id="PIRSF002419">
    <property type="entry name" value="Tetraspanin"/>
    <property type="match status" value="1"/>
</dbReference>
<dbReference type="GO" id="GO:0005886">
    <property type="term" value="C:plasma membrane"/>
    <property type="evidence" value="ECO:0007669"/>
    <property type="project" value="TreeGrafter"/>
</dbReference>
<dbReference type="EMBL" id="RQTK01000121">
    <property type="protein sequence ID" value="RUS87049.1"/>
    <property type="molecule type" value="Genomic_DNA"/>
</dbReference>
<dbReference type="PANTHER" id="PTHR19282">
    <property type="entry name" value="TETRASPANIN"/>
    <property type="match status" value="1"/>
</dbReference>
<evidence type="ECO:0000256" key="1">
    <source>
        <dbReference type="ARBA" id="ARBA00004141"/>
    </source>
</evidence>
<comment type="similarity">
    <text evidence="2 7">Belongs to the tetraspanin (TM4SF) family.</text>
</comment>
<comment type="subcellular location">
    <subcellularLocation>
        <location evidence="1 7">Membrane</location>
        <topology evidence="1 7">Multi-pass membrane protein</topology>
    </subcellularLocation>
</comment>
<dbReference type="InterPro" id="IPR018499">
    <property type="entry name" value="Tetraspanin/Peripherin"/>
</dbReference>
<dbReference type="PRINTS" id="PR00259">
    <property type="entry name" value="TMFOUR"/>
</dbReference>
<dbReference type="AlphaFoldDB" id="A0A433TZP4"/>
<gene>
    <name evidence="8" type="ORF">EGW08_005202</name>
</gene>
<evidence type="ECO:0000313" key="9">
    <source>
        <dbReference type="Proteomes" id="UP000271974"/>
    </source>
</evidence>
<dbReference type="STRING" id="188477.A0A433TZP4"/>
<dbReference type="OrthoDB" id="2014092at2759"/>
<keyword evidence="4 7" id="KW-1133">Transmembrane helix</keyword>
<dbReference type="PANTHER" id="PTHR19282:SF544">
    <property type="entry name" value="TETRASPANIN"/>
    <property type="match status" value="1"/>
</dbReference>
<dbReference type="Pfam" id="PF00335">
    <property type="entry name" value="Tetraspanin"/>
    <property type="match status" value="1"/>
</dbReference>
<dbReference type="SUPFAM" id="SSF48652">
    <property type="entry name" value="Tetraspanin"/>
    <property type="match status" value="1"/>
</dbReference>
<evidence type="ECO:0000256" key="4">
    <source>
        <dbReference type="ARBA" id="ARBA00022989"/>
    </source>
</evidence>
<name>A0A433TZP4_ELYCH</name>
<evidence type="ECO:0000313" key="8">
    <source>
        <dbReference type="EMBL" id="RUS87049.1"/>
    </source>
</evidence>
<keyword evidence="6" id="KW-1015">Disulfide bond</keyword>
<evidence type="ECO:0000256" key="5">
    <source>
        <dbReference type="ARBA" id="ARBA00023136"/>
    </source>
</evidence>
<evidence type="ECO:0000256" key="7">
    <source>
        <dbReference type="RuleBase" id="RU361218"/>
    </source>
</evidence>
<evidence type="ECO:0000256" key="3">
    <source>
        <dbReference type="ARBA" id="ARBA00022692"/>
    </source>
</evidence>
<reference evidence="8 9" key="1">
    <citation type="submission" date="2019-01" db="EMBL/GenBank/DDBJ databases">
        <title>A draft genome assembly of the solar-powered sea slug Elysia chlorotica.</title>
        <authorList>
            <person name="Cai H."/>
            <person name="Li Q."/>
            <person name="Fang X."/>
            <person name="Li J."/>
            <person name="Curtis N.E."/>
            <person name="Altenburger A."/>
            <person name="Shibata T."/>
            <person name="Feng M."/>
            <person name="Maeda T."/>
            <person name="Schwartz J.A."/>
            <person name="Shigenobu S."/>
            <person name="Lundholm N."/>
            <person name="Nishiyama T."/>
            <person name="Yang H."/>
            <person name="Hasebe M."/>
            <person name="Li S."/>
            <person name="Pierce S.K."/>
            <person name="Wang J."/>
        </authorList>
    </citation>
    <scope>NUCLEOTIDE SEQUENCE [LARGE SCALE GENOMIC DNA]</scope>
    <source>
        <strain evidence="8">EC2010</strain>
        <tissue evidence="8">Whole organism of an adult</tissue>
    </source>
</reference>